<dbReference type="GO" id="GO:0004177">
    <property type="term" value="F:aminopeptidase activity"/>
    <property type="evidence" value="ECO:0007669"/>
    <property type="project" value="UniProtKB-KW"/>
</dbReference>
<dbReference type="PANTHER" id="PTHR46112">
    <property type="entry name" value="AMINOPEPTIDASE"/>
    <property type="match status" value="1"/>
</dbReference>
<dbReference type="OrthoDB" id="9761809at2"/>
<dbReference type="InterPro" id="IPR029149">
    <property type="entry name" value="Creatin/AminoP/Spt16_N"/>
</dbReference>
<dbReference type="PANTHER" id="PTHR46112:SF2">
    <property type="entry name" value="XAA-PRO AMINOPEPTIDASE P-RELATED"/>
    <property type="match status" value="1"/>
</dbReference>
<dbReference type="InterPro" id="IPR000994">
    <property type="entry name" value="Pept_M24"/>
</dbReference>
<dbReference type="SUPFAM" id="SSF53092">
    <property type="entry name" value="Creatinase/prolidase N-terminal domain"/>
    <property type="match status" value="1"/>
</dbReference>
<organism evidence="2 3">
    <name type="scientific">Sphingomonas cavernae</name>
    <dbReference type="NCBI Taxonomy" id="2320861"/>
    <lineage>
        <taxon>Bacteria</taxon>
        <taxon>Pseudomonadati</taxon>
        <taxon>Pseudomonadota</taxon>
        <taxon>Alphaproteobacteria</taxon>
        <taxon>Sphingomonadales</taxon>
        <taxon>Sphingomonadaceae</taxon>
        <taxon>Sphingomonas</taxon>
    </lineage>
</organism>
<keyword evidence="3" id="KW-1185">Reference proteome</keyword>
<dbReference type="InterPro" id="IPR050659">
    <property type="entry name" value="Peptidase_M24B"/>
</dbReference>
<gene>
    <name evidence="2" type="ORF">D3876_08105</name>
</gene>
<comment type="caution">
    <text evidence="2">The sequence shown here is derived from an EMBL/GenBank/DDBJ whole genome shotgun (WGS) entry which is preliminary data.</text>
</comment>
<keyword evidence="2" id="KW-0645">Protease</keyword>
<dbReference type="SUPFAM" id="SSF55920">
    <property type="entry name" value="Creatinase/aminopeptidase"/>
    <property type="match status" value="1"/>
</dbReference>
<keyword evidence="2" id="KW-0031">Aminopeptidase</keyword>
<dbReference type="InterPro" id="IPR036005">
    <property type="entry name" value="Creatinase/aminopeptidase-like"/>
</dbReference>
<reference evidence="2 3" key="1">
    <citation type="submission" date="2018-09" db="EMBL/GenBank/DDBJ databases">
        <authorList>
            <person name="Zhu H."/>
        </authorList>
    </citation>
    <scope>NUCLEOTIDE SEQUENCE [LARGE SCALE GENOMIC DNA]</scope>
    <source>
        <strain evidence="2 3">K2R01-6</strain>
    </source>
</reference>
<accession>A0A418WJL7</accession>
<evidence type="ECO:0000313" key="2">
    <source>
        <dbReference type="EMBL" id="RJF90236.1"/>
    </source>
</evidence>
<evidence type="ECO:0000313" key="3">
    <source>
        <dbReference type="Proteomes" id="UP000286100"/>
    </source>
</evidence>
<dbReference type="AlphaFoldDB" id="A0A418WJL7"/>
<feature type="domain" description="Peptidase M24" evidence="1">
    <location>
        <begin position="167"/>
        <end position="375"/>
    </location>
</feature>
<protein>
    <submittedName>
        <fullName evidence="2">Aminopeptidase P family protein</fullName>
    </submittedName>
</protein>
<evidence type="ECO:0000259" key="1">
    <source>
        <dbReference type="Pfam" id="PF00557"/>
    </source>
</evidence>
<dbReference type="Proteomes" id="UP000286100">
    <property type="component" value="Unassembled WGS sequence"/>
</dbReference>
<dbReference type="Gene3D" id="3.40.350.10">
    <property type="entry name" value="Creatinase/prolidase N-terminal domain"/>
    <property type="match status" value="1"/>
</dbReference>
<proteinExistence type="predicted"/>
<dbReference type="Gene3D" id="3.90.230.10">
    <property type="entry name" value="Creatinase/methionine aminopeptidase superfamily"/>
    <property type="match status" value="1"/>
</dbReference>
<sequence length="395" mass="44260">MPLLTHAVRDFRAEQMNAFMDARGLDALIFTSAHFFEFATNFPTDVEPWERPIMLVVPRNGKPVGFLNELSQNLFRFQKEQGRIWIDEVSFYAEHPVGQRMPVRSHLPEVANEIMRSAGLAGARVGVDGVPGFLRAAGANLSGLIFLPSAEELRSLRWVKHEEEIEVMRAACELSDWLQERYRENIRPGRLVQELDMQMTSLFLEEGALRFPGENLEMLECFTLSGPASASPHGNGARCGYRIQEGDVLVNIIVPRLNGLVIENERTWFAGKPSDDQRRYYEIAREANEAAAHAAVTGQPVKAIDKAALRVFERAGCADLVCHRTGHGMGILGHEFPDDMAFNERPLLTNEVYSAEPGIYVYGLGGFRLDDTVVVGPEPRILTKASRRIEDQIVL</sequence>
<keyword evidence="2" id="KW-0378">Hydrolase</keyword>
<dbReference type="CDD" id="cd01066">
    <property type="entry name" value="APP_MetAP"/>
    <property type="match status" value="1"/>
</dbReference>
<dbReference type="Pfam" id="PF00557">
    <property type="entry name" value="Peptidase_M24"/>
    <property type="match status" value="1"/>
</dbReference>
<name>A0A418WJL7_9SPHN</name>
<dbReference type="EMBL" id="QYUM01000003">
    <property type="protein sequence ID" value="RJF90236.1"/>
    <property type="molecule type" value="Genomic_DNA"/>
</dbReference>